<reference evidence="1" key="1">
    <citation type="submission" date="2021-02" db="EMBL/GenBank/DDBJ databases">
        <authorList>
            <person name="Nowell W R."/>
        </authorList>
    </citation>
    <scope>NUCLEOTIDE SEQUENCE</scope>
</reference>
<protein>
    <submittedName>
        <fullName evidence="1">Uncharacterized protein</fullName>
    </submittedName>
</protein>
<name>A0A8S3EXD6_9BILA</name>
<accession>A0A8S3EXD6</accession>
<dbReference type="EMBL" id="CAJOBJ010248968">
    <property type="protein sequence ID" value="CAF5090368.1"/>
    <property type="molecule type" value="Genomic_DNA"/>
</dbReference>
<evidence type="ECO:0000313" key="2">
    <source>
        <dbReference type="Proteomes" id="UP000681720"/>
    </source>
</evidence>
<feature type="non-terminal residue" evidence="1">
    <location>
        <position position="56"/>
    </location>
</feature>
<organism evidence="1 2">
    <name type="scientific">Rotaria magnacalcarata</name>
    <dbReference type="NCBI Taxonomy" id="392030"/>
    <lineage>
        <taxon>Eukaryota</taxon>
        <taxon>Metazoa</taxon>
        <taxon>Spiralia</taxon>
        <taxon>Gnathifera</taxon>
        <taxon>Rotifera</taxon>
        <taxon>Eurotatoria</taxon>
        <taxon>Bdelloidea</taxon>
        <taxon>Philodinida</taxon>
        <taxon>Philodinidae</taxon>
        <taxon>Rotaria</taxon>
    </lineage>
</organism>
<sequence>MVSQRASTYYKEASFKIEKNRSTTIELNWLDINTITFYASIKNSQHGEVFVMDDLC</sequence>
<proteinExistence type="predicted"/>
<gene>
    <name evidence="1" type="ORF">GIL414_LOCUS62208</name>
</gene>
<comment type="caution">
    <text evidence="1">The sequence shown here is derived from an EMBL/GenBank/DDBJ whole genome shotgun (WGS) entry which is preliminary data.</text>
</comment>
<dbReference type="Proteomes" id="UP000681720">
    <property type="component" value="Unassembled WGS sequence"/>
</dbReference>
<dbReference type="AlphaFoldDB" id="A0A8S3EXD6"/>
<evidence type="ECO:0000313" key="1">
    <source>
        <dbReference type="EMBL" id="CAF5090368.1"/>
    </source>
</evidence>